<reference evidence="2" key="1">
    <citation type="submission" date="2020-07" db="EMBL/GenBank/DDBJ databases">
        <title>Multicomponent nature underlies the extraordinary mechanical properties of spider dragline silk.</title>
        <authorList>
            <person name="Kono N."/>
            <person name="Nakamura H."/>
            <person name="Mori M."/>
            <person name="Yoshida Y."/>
            <person name="Ohtoshi R."/>
            <person name="Malay A.D."/>
            <person name="Moran D.A.P."/>
            <person name="Tomita M."/>
            <person name="Numata K."/>
            <person name="Arakawa K."/>
        </authorList>
    </citation>
    <scope>NUCLEOTIDE SEQUENCE</scope>
</reference>
<proteinExistence type="predicted"/>
<sequence length="57" mass="6226">ANEYTVAFSSRPKIPRTPEPGEVASPKTSIMSPLRSTLQREFTSAASSHNQGIYCNN</sequence>
<evidence type="ECO:0000256" key="1">
    <source>
        <dbReference type="SAM" id="MobiDB-lite"/>
    </source>
</evidence>
<protein>
    <submittedName>
        <fullName evidence="2">Uncharacterized protein</fullName>
    </submittedName>
</protein>
<keyword evidence="3" id="KW-1185">Reference proteome</keyword>
<accession>A0A8X6GIS1</accession>
<gene>
    <name evidence="2" type="primary">AVEN_164322_1</name>
    <name evidence="2" type="ORF">TNCT_103901</name>
</gene>
<evidence type="ECO:0000313" key="2">
    <source>
        <dbReference type="EMBL" id="GFR03929.1"/>
    </source>
</evidence>
<feature type="non-terminal residue" evidence="2">
    <location>
        <position position="1"/>
    </location>
</feature>
<dbReference type="EMBL" id="BMAO01035479">
    <property type="protein sequence ID" value="GFR03929.1"/>
    <property type="molecule type" value="Genomic_DNA"/>
</dbReference>
<evidence type="ECO:0000313" key="3">
    <source>
        <dbReference type="Proteomes" id="UP000887116"/>
    </source>
</evidence>
<dbReference type="OrthoDB" id="6415580at2759"/>
<comment type="caution">
    <text evidence="2">The sequence shown here is derived from an EMBL/GenBank/DDBJ whole genome shotgun (WGS) entry which is preliminary data.</text>
</comment>
<dbReference type="AlphaFoldDB" id="A0A8X6GIS1"/>
<name>A0A8X6GIS1_TRICU</name>
<feature type="region of interest" description="Disordered" evidence="1">
    <location>
        <begin position="1"/>
        <end position="29"/>
    </location>
</feature>
<organism evidence="2 3">
    <name type="scientific">Trichonephila clavata</name>
    <name type="common">Joro spider</name>
    <name type="synonym">Nephila clavata</name>
    <dbReference type="NCBI Taxonomy" id="2740835"/>
    <lineage>
        <taxon>Eukaryota</taxon>
        <taxon>Metazoa</taxon>
        <taxon>Ecdysozoa</taxon>
        <taxon>Arthropoda</taxon>
        <taxon>Chelicerata</taxon>
        <taxon>Arachnida</taxon>
        <taxon>Araneae</taxon>
        <taxon>Araneomorphae</taxon>
        <taxon>Entelegynae</taxon>
        <taxon>Araneoidea</taxon>
        <taxon>Nephilidae</taxon>
        <taxon>Trichonephila</taxon>
    </lineage>
</organism>
<dbReference type="Proteomes" id="UP000887116">
    <property type="component" value="Unassembled WGS sequence"/>
</dbReference>